<evidence type="ECO:0000256" key="5">
    <source>
        <dbReference type="ARBA" id="ARBA00022989"/>
    </source>
</evidence>
<dbReference type="PANTHER" id="PTHR36838:SF3">
    <property type="entry name" value="TRANSPORTER AUXIN EFFLUX CARRIER EC FAMILY"/>
    <property type="match status" value="1"/>
</dbReference>
<organism evidence="8 9">
    <name type="scientific">Pleionea mediterranea</name>
    <dbReference type="NCBI Taxonomy" id="523701"/>
    <lineage>
        <taxon>Bacteria</taxon>
        <taxon>Pseudomonadati</taxon>
        <taxon>Pseudomonadota</taxon>
        <taxon>Gammaproteobacteria</taxon>
        <taxon>Oceanospirillales</taxon>
        <taxon>Pleioneaceae</taxon>
        <taxon>Pleionea</taxon>
    </lineage>
</organism>
<keyword evidence="6 7" id="KW-0472">Membrane</keyword>
<dbReference type="InterPro" id="IPR004776">
    <property type="entry name" value="Mem_transp_PIN-like"/>
</dbReference>
<keyword evidence="4 7" id="KW-0812">Transmembrane</keyword>
<feature type="transmembrane region" description="Helical" evidence="7">
    <location>
        <begin position="6"/>
        <end position="22"/>
    </location>
</feature>
<name>A0A316GBR7_9GAMM</name>
<comment type="subcellular location">
    <subcellularLocation>
        <location evidence="1">Membrane</location>
        <topology evidence="1">Multi-pass membrane protein</topology>
    </subcellularLocation>
</comment>
<evidence type="ECO:0000256" key="2">
    <source>
        <dbReference type="ARBA" id="ARBA00022448"/>
    </source>
</evidence>
<evidence type="ECO:0000256" key="4">
    <source>
        <dbReference type="ARBA" id="ARBA00022692"/>
    </source>
</evidence>
<feature type="transmembrane region" description="Helical" evidence="7">
    <location>
        <begin position="232"/>
        <end position="254"/>
    </location>
</feature>
<dbReference type="GO" id="GO:0055085">
    <property type="term" value="P:transmembrane transport"/>
    <property type="evidence" value="ECO:0007669"/>
    <property type="project" value="InterPro"/>
</dbReference>
<feature type="transmembrane region" description="Helical" evidence="7">
    <location>
        <begin position="202"/>
        <end position="220"/>
    </location>
</feature>
<evidence type="ECO:0000313" key="9">
    <source>
        <dbReference type="Proteomes" id="UP000245790"/>
    </source>
</evidence>
<feature type="transmembrane region" description="Helical" evidence="7">
    <location>
        <begin position="125"/>
        <end position="147"/>
    </location>
</feature>
<proteinExistence type="predicted"/>
<comment type="caution">
    <text evidence="8">The sequence shown here is derived from an EMBL/GenBank/DDBJ whole genome shotgun (WGS) entry which is preliminary data.</text>
</comment>
<feature type="transmembrane region" description="Helical" evidence="7">
    <location>
        <begin position="289"/>
        <end position="311"/>
    </location>
</feature>
<dbReference type="AlphaFoldDB" id="A0A316GBR7"/>
<feature type="transmembrane region" description="Helical" evidence="7">
    <location>
        <begin position="260"/>
        <end position="280"/>
    </location>
</feature>
<feature type="transmembrane region" description="Helical" evidence="7">
    <location>
        <begin position="65"/>
        <end position="84"/>
    </location>
</feature>
<dbReference type="RefSeq" id="WP_109763334.1">
    <property type="nucleotide sequence ID" value="NZ_QGGU01000005.1"/>
</dbReference>
<accession>A0A316GBR7</accession>
<keyword evidence="5 7" id="KW-1133">Transmembrane helix</keyword>
<reference evidence="8 9" key="1">
    <citation type="submission" date="2018-05" db="EMBL/GenBank/DDBJ databases">
        <title>Genomic Encyclopedia of Type Strains, Phase IV (KMG-IV): sequencing the most valuable type-strain genomes for metagenomic binning, comparative biology and taxonomic classification.</title>
        <authorList>
            <person name="Goeker M."/>
        </authorList>
    </citation>
    <scope>NUCLEOTIDE SEQUENCE [LARGE SCALE GENOMIC DNA]</scope>
    <source>
        <strain evidence="8 9">DSM 25350</strain>
    </source>
</reference>
<feature type="transmembrane region" description="Helical" evidence="7">
    <location>
        <begin position="34"/>
        <end position="53"/>
    </location>
</feature>
<evidence type="ECO:0000256" key="7">
    <source>
        <dbReference type="SAM" id="Phobius"/>
    </source>
</evidence>
<keyword evidence="9" id="KW-1185">Reference proteome</keyword>
<dbReference type="Proteomes" id="UP000245790">
    <property type="component" value="Unassembled WGS sequence"/>
</dbReference>
<evidence type="ECO:0008006" key="10">
    <source>
        <dbReference type="Google" id="ProtNLM"/>
    </source>
</evidence>
<evidence type="ECO:0000256" key="6">
    <source>
        <dbReference type="ARBA" id="ARBA00023136"/>
    </source>
</evidence>
<evidence type="ECO:0000256" key="3">
    <source>
        <dbReference type="ARBA" id="ARBA00022475"/>
    </source>
</evidence>
<keyword evidence="2" id="KW-0813">Transport</keyword>
<dbReference type="OrthoDB" id="5870554at2"/>
<dbReference type="EMBL" id="QGGU01000005">
    <property type="protein sequence ID" value="PWK51957.1"/>
    <property type="molecule type" value="Genomic_DNA"/>
</dbReference>
<keyword evidence="3" id="KW-1003">Cell membrane</keyword>
<feature type="transmembrane region" description="Helical" evidence="7">
    <location>
        <begin position="96"/>
        <end position="119"/>
    </location>
</feature>
<dbReference type="Pfam" id="PF03547">
    <property type="entry name" value="Mem_trans"/>
    <property type="match status" value="1"/>
</dbReference>
<dbReference type="PANTHER" id="PTHR36838">
    <property type="entry name" value="AUXIN EFFLUX CARRIER FAMILY PROTEIN"/>
    <property type="match status" value="1"/>
</dbReference>
<evidence type="ECO:0000256" key="1">
    <source>
        <dbReference type="ARBA" id="ARBA00004141"/>
    </source>
</evidence>
<dbReference type="GO" id="GO:0016020">
    <property type="term" value="C:membrane"/>
    <property type="evidence" value="ECO:0007669"/>
    <property type="project" value="UniProtKB-SubCell"/>
</dbReference>
<gene>
    <name evidence="8" type="ORF">C8D97_105274</name>
</gene>
<protein>
    <recommendedName>
        <fullName evidence="10">AEC family transporter</fullName>
    </recommendedName>
</protein>
<sequence>MNTIILAIGPILILIALGFALGKINFVTDDQFKGLSKLTFVVFIPCLLFLSIYQSDSLTGLSFDLLAAFYLPVISLFFISYLFFRRFFKAQYPKTELLCLATTFSNNVLIGIPILLSLIGEQILLPAFFIVSFHSLLLFTLTTLCAAPDSTQNNSNRRWYRSVATSLWITSRSPIVISLIAGLSLKLLSLELPELLIKPMSYLKYAALPCALMVLGATLARYKVSGQFTLTLLVSSFKLLLLPAMIWFSCHYWFELSSTQTAIAVVMSASPVGINVFMFASQDPEASPYLASAILITTSLSMLTIPLWLLILGMV</sequence>
<evidence type="ECO:0000313" key="8">
    <source>
        <dbReference type="EMBL" id="PWK51957.1"/>
    </source>
</evidence>